<gene>
    <name evidence="1" type="ORF">LIZ65_05290</name>
</gene>
<protein>
    <submittedName>
        <fullName evidence="1">Uncharacterized protein</fullName>
    </submittedName>
</protein>
<organism evidence="1 2">
    <name type="scientific">Bariatricus massiliensis</name>
    <dbReference type="NCBI Taxonomy" id="1745713"/>
    <lineage>
        <taxon>Bacteria</taxon>
        <taxon>Bacillati</taxon>
        <taxon>Bacillota</taxon>
        <taxon>Clostridia</taxon>
        <taxon>Lachnospirales</taxon>
        <taxon>Lachnospiraceae</taxon>
        <taxon>Bariatricus</taxon>
    </lineage>
</organism>
<reference evidence="1 2" key="1">
    <citation type="submission" date="2021-10" db="EMBL/GenBank/DDBJ databases">
        <title>Collection of gut derived symbiotic bacterial strains cultured from healthy donors.</title>
        <authorList>
            <person name="Lin H."/>
            <person name="Littmann E."/>
            <person name="Kohout C."/>
            <person name="Pamer E.G."/>
        </authorList>
    </citation>
    <scope>NUCLEOTIDE SEQUENCE [LARGE SCALE GENOMIC DNA]</scope>
    <source>
        <strain evidence="1 2">DFI.1.165</strain>
    </source>
</reference>
<dbReference type="EMBL" id="JAJCIS010000002">
    <property type="protein sequence ID" value="MCB7386695.1"/>
    <property type="molecule type" value="Genomic_DNA"/>
</dbReference>
<comment type="caution">
    <text evidence="1">The sequence shown here is derived from an EMBL/GenBank/DDBJ whole genome shotgun (WGS) entry which is preliminary data.</text>
</comment>
<keyword evidence="2" id="KW-1185">Reference proteome</keyword>
<proteinExistence type="predicted"/>
<sequence>MRADIEFPQKMEKYTISVTLSDEKNYIHIFSEAPIEITLLNGRKKIFRYDSVRRDNDNYEAECIADIMGCRLKIMDTYTVCQDTVQLDRQVKCVTAEKDTAVRLTTEWRGRDGQSDSFDDYQFIIPGSFYNKNDTDKDGCDDYLGTFCQDYKDDRNPLLSILEYCPGSKSYVSLIRADLPQKDVTVTREQMKQRHFVHDTDIGSLGMGISQYHRKEFVFRCDYPFYERASFCLNVDGSEWAAYKKVSAGSEFSMSYLLCAGNAEDLTEAAWRMASLQMDRILDPEVKLPFTLEEARKYRRELIFNSFREFPDKKGHPSGFFIHFSPRKTYGSQNILEYGFCGQQSLLAYTMLSAAKDYRNNEYKVRAVKTMDFFVNCCIDESGLPNAMYNIDKEKFVYWWTGILYPFQYSDDRKTLEGYLGNQLVSSLMPIAEKLKKVEGNYCRTMIDTMYYLFLCYLSEKEEGTEHNTWLDAVITFCDKMLEIQNDNGSWNRAYTMDGKALLEPEEWFGASEKEWGSGAIFPAELLVPVYNYTKDKKYLKAAERAAEFVRQSYVKDITYIGGLNDTSHIKSVKIDAVGVMFAMRTMLSVYEVTKAPELIAGARDAARVLATWTYMWDIPFDSSTVLGKHGFKTTGWAGCDVIPACSYVDDEFAEFVPDLLKVAEYCKDEKLAVLARIVTRGMHHGLSMPQNMYGYAMPGVQCEGYMTSLWLADTEYTDFSGASAKNKGDDNDTCNGLVNGQALYNLDFIMDRYHTFDFDEIVKQTIK</sequence>
<dbReference type="InterPro" id="IPR008928">
    <property type="entry name" value="6-hairpin_glycosidase_sf"/>
</dbReference>
<dbReference type="SUPFAM" id="SSF48208">
    <property type="entry name" value="Six-hairpin glycosidases"/>
    <property type="match status" value="1"/>
</dbReference>
<dbReference type="Proteomes" id="UP001299546">
    <property type="component" value="Unassembled WGS sequence"/>
</dbReference>
<evidence type="ECO:0000313" key="2">
    <source>
        <dbReference type="Proteomes" id="UP001299546"/>
    </source>
</evidence>
<accession>A0ABS8DE92</accession>
<name>A0ABS8DE92_9FIRM</name>
<dbReference type="RefSeq" id="WP_066736501.1">
    <property type="nucleotide sequence ID" value="NZ_JAJCIQ010000002.1"/>
</dbReference>
<evidence type="ECO:0000313" key="1">
    <source>
        <dbReference type="EMBL" id="MCB7386695.1"/>
    </source>
</evidence>